<comment type="caution">
    <text evidence="1">The sequence shown here is derived from an EMBL/GenBank/DDBJ whole genome shotgun (WGS) entry which is preliminary data.</text>
</comment>
<protein>
    <submittedName>
        <fullName evidence="1">Uncharacterized protein</fullName>
    </submittedName>
</protein>
<gene>
    <name evidence="1" type="ORF">WT27_30790</name>
</gene>
<evidence type="ECO:0000313" key="2">
    <source>
        <dbReference type="Proteomes" id="UP000062317"/>
    </source>
</evidence>
<evidence type="ECO:0000313" key="1">
    <source>
        <dbReference type="EMBL" id="KVV51660.1"/>
    </source>
</evidence>
<name>A0A119DQW2_9BURK</name>
<proteinExistence type="predicted"/>
<dbReference type="AlphaFoldDB" id="A0A119DQW2"/>
<organism evidence="1 2">
    <name type="scientific">Burkholderia territorii</name>
    <dbReference type="NCBI Taxonomy" id="1503055"/>
    <lineage>
        <taxon>Bacteria</taxon>
        <taxon>Pseudomonadati</taxon>
        <taxon>Pseudomonadota</taxon>
        <taxon>Betaproteobacteria</taxon>
        <taxon>Burkholderiales</taxon>
        <taxon>Burkholderiaceae</taxon>
        <taxon>Burkholderia</taxon>
        <taxon>Burkholderia cepacia complex</taxon>
    </lineage>
</organism>
<keyword evidence="2" id="KW-1185">Reference proteome</keyword>
<dbReference type="Proteomes" id="UP000062317">
    <property type="component" value="Unassembled WGS sequence"/>
</dbReference>
<accession>A0A119DQW2</accession>
<sequence length="82" mass="9575">MKQSQTSVNDRARKRGAIFADRAAQRAVRSRIFLHVREPRKRACRHFPIAGRVKFVACNFDRFAGSPFLRLCHPRHTIRKDS</sequence>
<dbReference type="EMBL" id="LPEQ01000048">
    <property type="protein sequence ID" value="KVV51660.1"/>
    <property type="molecule type" value="Genomic_DNA"/>
</dbReference>
<reference evidence="1 2" key="1">
    <citation type="submission" date="2015-11" db="EMBL/GenBank/DDBJ databases">
        <title>Expanding the genomic diversity of Burkholderia species for the development of highly accurate diagnostics.</title>
        <authorList>
            <person name="Sahl J."/>
            <person name="Keim P."/>
            <person name="Wagner D."/>
        </authorList>
    </citation>
    <scope>NUCLEOTIDE SEQUENCE [LARGE SCALE GENOMIC DNA]</scope>
    <source>
        <strain evidence="1 2">MSMB1301WGS</strain>
    </source>
</reference>